<dbReference type="InterPro" id="IPR027417">
    <property type="entry name" value="P-loop_NTPase"/>
</dbReference>
<dbReference type="GO" id="GO:0005524">
    <property type="term" value="F:ATP binding"/>
    <property type="evidence" value="ECO:0007669"/>
    <property type="project" value="UniProtKB-KW"/>
</dbReference>
<evidence type="ECO:0000259" key="6">
    <source>
        <dbReference type="PROSITE" id="PS51194"/>
    </source>
</evidence>
<dbReference type="Proteomes" id="UP000637695">
    <property type="component" value="Unassembled WGS sequence"/>
</dbReference>
<feature type="domain" description="Helicase C-terminal" evidence="6">
    <location>
        <begin position="388"/>
        <end position="533"/>
    </location>
</feature>
<keyword evidence="2" id="KW-0378">Hydrolase</keyword>
<accession>A0A917K1D9</accession>
<protein>
    <submittedName>
        <fullName evidence="7">ATP-dependent helicase YqhH</fullName>
    </submittedName>
</protein>
<dbReference type="PROSITE" id="PS51194">
    <property type="entry name" value="HELICASE_CTER"/>
    <property type="match status" value="1"/>
</dbReference>
<sequence length="588" mass="67631">MHSHAHHRLPDPSVLAPTPPPVPVPIQWMESARLEAFQAFLASTADQAPPAASWTLFTLCHTALRAQLAAGFERLLALDHLVGFTPLPHQVETAERVIREMRGRAILADEVGLGKTIEAGLVIKEYMLRGLVKKALILVPASLVLQWTRELTEKFKIRCFVQRNAWSWAEHDVVIASLDTAKREPHRTQVLNQAWDLVVVDEAHKLKNPRSRNWLLVNQIPNKYMLLLTATPVQNNLRELHALITLLKPGELGSSQRFASEFLITPRAPRDPETLRQRLTQVMVRNRRRDGATNLPKRHVEVVKLTLSDAERVFYNRVNDFLRDEYRQRSEARVSMLPLITLQREICSSPYAAMVTLEKMMKRARDEELRSSLARLIQLGEQVQTYTKVEKVLDILAGLQDKCVIFTEYRATQDFLLYMLRRQGITAVPFRGGFGRGKKDWMQDLFARKVQVLVATESGGEGINLQFCHHMINFDLPWNPMRLEQRIGRIHRLGQTHEVYIYNLSTVDTIEAHIVELLLEKIRMFELVIGELDYIVGDRRVSARQFEKRILDLAMTSEDEQQFRARLFALGEALFQPGQRSNKERHSP</sequence>
<dbReference type="AlphaFoldDB" id="A0A917K1D9"/>
<evidence type="ECO:0000256" key="3">
    <source>
        <dbReference type="ARBA" id="ARBA00022806"/>
    </source>
</evidence>
<dbReference type="InterPro" id="IPR049730">
    <property type="entry name" value="SNF2/RAD54-like_C"/>
</dbReference>
<evidence type="ECO:0000256" key="1">
    <source>
        <dbReference type="ARBA" id="ARBA00022741"/>
    </source>
</evidence>
<dbReference type="Gene3D" id="3.40.50.10810">
    <property type="entry name" value="Tandem AAA-ATPase domain"/>
    <property type="match status" value="1"/>
</dbReference>
<dbReference type="InterPro" id="IPR001650">
    <property type="entry name" value="Helicase_C-like"/>
</dbReference>
<dbReference type="InterPro" id="IPR014001">
    <property type="entry name" value="Helicase_ATP-bd"/>
</dbReference>
<organism evidence="7 8">
    <name type="scientific">Alicyclobacillus cellulosilyticus</name>
    <dbReference type="NCBI Taxonomy" id="1003997"/>
    <lineage>
        <taxon>Bacteria</taxon>
        <taxon>Bacillati</taxon>
        <taxon>Bacillota</taxon>
        <taxon>Bacilli</taxon>
        <taxon>Bacillales</taxon>
        <taxon>Alicyclobacillaceae</taxon>
        <taxon>Alicyclobacillus</taxon>
    </lineage>
</organism>
<dbReference type="CDD" id="cd18793">
    <property type="entry name" value="SF2_C_SNF"/>
    <property type="match status" value="1"/>
</dbReference>
<dbReference type="SUPFAM" id="SSF52540">
    <property type="entry name" value="P-loop containing nucleoside triphosphate hydrolases"/>
    <property type="match status" value="2"/>
</dbReference>
<dbReference type="CDD" id="cd18011">
    <property type="entry name" value="DEXDc_RapA"/>
    <property type="match status" value="1"/>
</dbReference>
<dbReference type="PANTHER" id="PTHR10799">
    <property type="entry name" value="SNF2/RAD54 HELICASE FAMILY"/>
    <property type="match status" value="1"/>
</dbReference>
<comment type="caution">
    <text evidence="7">The sequence shown here is derived from an EMBL/GenBank/DDBJ whole genome shotgun (WGS) entry which is preliminary data.</text>
</comment>
<dbReference type="RefSeq" id="WP_229776198.1">
    <property type="nucleotide sequence ID" value="NZ_BMOY01000002.1"/>
</dbReference>
<dbReference type="EMBL" id="BMOY01000002">
    <property type="protein sequence ID" value="GGI96036.1"/>
    <property type="molecule type" value="Genomic_DNA"/>
</dbReference>
<evidence type="ECO:0000256" key="4">
    <source>
        <dbReference type="ARBA" id="ARBA00022840"/>
    </source>
</evidence>
<evidence type="ECO:0000313" key="8">
    <source>
        <dbReference type="Proteomes" id="UP000637695"/>
    </source>
</evidence>
<feature type="domain" description="Helicase ATP-binding" evidence="5">
    <location>
        <begin position="96"/>
        <end position="250"/>
    </location>
</feature>
<dbReference type="SMART" id="SM00487">
    <property type="entry name" value="DEXDc"/>
    <property type="match status" value="1"/>
</dbReference>
<dbReference type="Pfam" id="PF00271">
    <property type="entry name" value="Helicase_C"/>
    <property type="match status" value="1"/>
</dbReference>
<dbReference type="GO" id="GO:0016787">
    <property type="term" value="F:hydrolase activity"/>
    <property type="evidence" value="ECO:0007669"/>
    <property type="project" value="UniProtKB-KW"/>
</dbReference>
<gene>
    <name evidence="7" type="primary">yqhH</name>
    <name evidence="7" type="ORF">GCM10010885_02160</name>
</gene>
<keyword evidence="4" id="KW-0067">ATP-binding</keyword>
<dbReference type="Pfam" id="PF00176">
    <property type="entry name" value="SNF2-rel_dom"/>
    <property type="match status" value="1"/>
</dbReference>
<reference evidence="7" key="2">
    <citation type="submission" date="2020-09" db="EMBL/GenBank/DDBJ databases">
        <authorList>
            <person name="Sun Q."/>
            <person name="Ohkuma M."/>
        </authorList>
    </citation>
    <scope>NUCLEOTIDE SEQUENCE</scope>
    <source>
        <strain evidence="7">JCM 18487</strain>
    </source>
</reference>
<keyword evidence="3 7" id="KW-0347">Helicase</keyword>
<reference evidence="7" key="1">
    <citation type="journal article" date="2014" name="Int. J. Syst. Evol. Microbiol.">
        <title>Complete genome sequence of Corynebacterium casei LMG S-19264T (=DSM 44701T), isolated from a smear-ripened cheese.</title>
        <authorList>
            <consortium name="US DOE Joint Genome Institute (JGI-PGF)"/>
            <person name="Walter F."/>
            <person name="Albersmeier A."/>
            <person name="Kalinowski J."/>
            <person name="Ruckert C."/>
        </authorList>
    </citation>
    <scope>NUCLEOTIDE SEQUENCE</scope>
    <source>
        <strain evidence="7">JCM 18487</strain>
    </source>
</reference>
<keyword evidence="1" id="KW-0547">Nucleotide-binding</keyword>
<dbReference type="InterPro" id="IPR000330">
    <property type="entry name" value="SNF2_N"/>
</dbReference>
<dbReference type="SMART" id="SM00490">
    <property type="entry name" value="HELICc"/>
    <property type="match status" value="1"/>
</dbReference>
<name>A0A917K1D9_9BACL</name>
<dbReference type="GO" id="GO:0004386">
    <property type="term" value="F:helicase activity"/>
    <property type="evidence" value="ECO:0007669"/>
    <property type="project" value="UniProtKB-KW"/>
</dbReference>
<dbReference type="InterPro" id="IPR057342">
    <property type="entry name" value="DEXDc_RapA"/>
</dbReference>
<evidence type="ECO:0000259" key="5">
    <source>
        <dbReference type="PROSITE" id="PS51192"/>
    </source>
</evidence>
<dbReference type="InterPro" id="IPR038718">
    <property type="entry name" value="SNF2-like_sf"/>
</dbReference>
<dbReference type="Gene3D" id="3.40.50.300">
    <property type="entry name" value="P-loop containing nucleotide triphosphate hydrolases"/>
    <property type="match status" value="1"/>
</dbReference>
<evidence type="ECO:0000313" key="7">
    <source>
        <dbReference type="EMBL" id="GGI96036.1"/>
    </source>
</evidence>
<evidence type="ECO:0000256" key="2">
    <source>
        <dbReference type="ARBA" id="ARBA00022801"/>
    </source>
</evidence>
<keyword evidence="8" id="KW-1185">Reference proteome</keyword>
<proteinExistence type="predicted"/>
<dbReference type="PROSITE" id="PS51192">
    <property type="entry name" value="HELICASE_ATP_BIND_1"/>
    <property type="match status" value="1"/>
</dbReference>